<protein>
    <recommendedName>
        <fullName evidence="3">Type 4 fimbrial biogenesis protein PilX N-terminal domain-containing protein</fullName>
    </recommendedName>
</protein>
<evidence type="ECO:0008006" key="3">
    <source>
        <dbReference type="Google" id="ProtNLM"/>
    </source>
</evidence>
<name>A0ABY4T2G2_9GAMM</name>
<dbReference type="Proteomes" id="UP001056681">
    <property type="component" value="Chromosome"/>
</dbReference>
<evidence type="ECO:0000313" key="2">
    <source>
        <dbReference type="Proteomes" id="UP001056681"/>
    </source>
</evidence>
<keyword evidence="2" id="KW-1185">Reference proteome</keyword>
<evidence type="ECO:0000313" key="1">
    <source>
        <dbReference type="EMBL" id="URL57480.1"/>
    </source>
</evidence>
<gene>
    <name evidence="1" type="ORF">IM816_12665</name>
</gene>
<organism evidence="1 2">
    <name type="scientific">Luteibacter flocculans</name>
    <dbReference type="NCBI Taxonomy" id="2780091"/>
    <lineage>
        <taxon>Bacteria</taxon>
        <taxon>Pseudomonadati</taxon>
        <taxon>Pseudomonadota</taxon>
        <taxon>Gammaproteobacteria</taxon>
        <taxon>Lysobacterales</taxon>
        <taxon>Rhodanobacteraceae</taxon>
        <taxon>Luteibacter</taxon>
    </lineage>
</organism>
<dbReference type="RefSeq" id="WP_072321598.1">
    <property type="nucleotide sequence ID" value="NZ_CP063231.1"/>
</dbReference>
<sequence>MSKSMSSYSRLGAASRQKGMIATLIALVVLVATLLAAMALMRSVDTANSIAGSMTFRQGAMQEAERAYQDIRTKLESSFAPPVSNSDNPSMGYYASLQAHTSTTRPDIPDILLNKTQGAVVKMDQSDTKNDVYYVVERLCPTSNTPATINTCIVPGTAISGGTSSNLTTDPGIPFNTTGSAAAFRLTVRVDGQRNAVAYVQTILR</sequence>
<reference evidence="1" key="1">
    <citation type="submission" date="2020-10" db="EMBL/GenBank/DDBJ databases">
        <title>Whole-genome sequence of Luteibacter sp. EIF3.</title>
        <authorList>
            <person name="Friedrich I."/>
            <person name="Hertel R."/>
            <person name="Daniel R."/>
        </authorList>
    </citation>
    <scope>NUCLEOTIDE SEQUENCE</scope>
    <source>
        <strain evidence="1">EIF3</strain>
    </source>
</reference>
<dbReference type="EMBL" id="CP063231">
    <property type="protein sequence ID" value="URL57480.1"/>
    <property type="molecule type" value="Genomic_DNA"/>
</dbReference>
<proteinExistence type="predicted"/>
<accession>A0ABY4T2G2</accession>